<evidence type="ECO:0000259" key="2">
    <source>
        <dbReference type="Pfam" id="PF06974"/>
    </source>
</evidence>
<dbReference type="GO" id="GO:0008374">
    <property type="term" value="F:O-acyltransferase activity"/>
    <property type="evidence" value="ECO:0007669"/>
    <property type="project" value="InterPro"/>
</dbReference>
<keyword evidence="4" id="KW-1185">Reference proteome</keyword>
<dbReference type="GO" id="GO:0019432">
    <property type="term" value="P:triglyceride biosynthetic process"/>
    <property type="evidence" value="ECO:0007669"/>
    <property type="project" value="TreeGrafter"/>
</dbReference>
<dbReference type="AlphaFoldDB" id="A0A8J2JL05"/>
<accession>A0A8J2JL05</accession>
<proteinExistence type="predicted"/>
<evidence type="ECO:0000313" key="4">
    <source>
        <dbReference type="Proteomes" id="UP000708208"/>
    </source>
</evidence>
<feature type="domain" description="O-acyltransferase WSD1 C-terminal" evidence="2">
    <location>
        <begin position="350"/>
        <end position="494"/>
    </location>
</feature>
<dbReference type="Pfam" id="PF06974">
    <property type="entry name" value="WS_DGAT_C"/>
    <property type="match status" value="1"/>
</dbReference>
<sequence>MKLKLSIIKSQCYILTLTIFFYILFPLIFLLFFLIHLVRRSVSFLKLIFRPDLGKILTPQSSFLAVDNPYVGTPKWNLCIWVIYEGDIDIENIVETFYRQVVLREAKNGTLAYPELQQYFSQWLGFLFWKSEDNFSMRAHSRHYESNNNSTINDLDTIIKNLTWAPFKEKTSPWEFLWIRNYRPRYLDGVDSIAPKTVKIFRVHHGLGDGVANIKLLLEHLCNVSLKTTAKPRFEKRNGFGTFARVLKAPVVAPYQFIKMLVEAKDSNDWHPRSESELVRPFNNAFSDRINLDFIRSIKQRHGVSYNAVVMTAITGGIRRIMLQQGKAVPEVINAGLPIPLPGHPGTMTNHWTSAFIQLPVGMKDSFQRLAKIEENLRILKGSYAPAFNHVVVSTCGAVFSGLIKKLNKNDFSTTTISNFPGPTFKRECVIGEKIYEMLDINFAAGNGTTRSGLSFNMVSFGDGVRIITEANRCILPDDAAVQDLNRAIVDELNLLAKTNPILEVPTEGLPILANT</sequence>
<evidence type="ECO:0000256" key="1">
    <source>
        <dbReference type="SAM" id="Phobius"/>
    </source>
</evidence>
<keyword evidence="1" id="KW-1133">Transmembrane helix</keyword>
<name>A0A8J2JL05_9HEXA</name>
<dbReference type="EMBL" id="CAJVCH010088874">
    <property type="protein sequence ID" value="CAG7722392.1"/>
    <property type="molecule type" value="Genomic_DNA"/>
</dbReference>
<dbReference type="OrthoDB" id="619536at2759"/>
<dbReference type="InterPro" id="IPR045034">
    <property type="entry name" value="O-acyltransferase_WSD1-like"/>
</dbReference>
<keyword evidence="1" id="KW-0812">Transmembrane</keyword>
<comment type="caution">
    <text evidence="3">The sequence shown here is derived from an EMBL/GenBank/DDBJ whole genome shotgun (WGS) entry which is preliminary data.</text>
</comment>
<dbReference type="GO" id="GO:0005886">
    <property type="term" value="C:plasma membrane"/>
    <property type="evidence" value="ECO:0007669"/>
    <property type="project" value="TreeGrafter"/>
</dbReference>
<evidence type="ECO:0000313" key="3">
    <source>
        <dbReference type="EMBL" id="CAG7722392.1"/>
    </source>
</evidence>
<protein>
    <recommendedName>
        <fullName evidence="2">O-acyltransferase WSD1 C-terminal domain-containing protein</fullName>
    </recommendedName>
</protein>
<gene>
    <name evidence="3" type="ORF">AFUS01_LOCUS11531</name>
</gene>
<dbReference type="Proteomes" id="UP000708208">
    <property type="component" value="Unassembled WGS sequence"/>
</dbReference>
<keyword evidence="1" id="KW-0472">Membrane</keyword>
<organism evidence="3 4">
    <name type="scientific">Allacma fusca</name>
    <dbReference type="NCBI Taxonomy" id="39272"/>
    <lineage>
        <taxon>Eukaryota</taxon>
        <taxon>Metazoa</taxon>
        <taxon>Ecdysozoa</taxon>
        <taxon>Arthropoda</taxon>
        <taxon>Hexapoda</taxon>
        <taxon>Collembola</taxon>
        <taxon>Symphypleona</taxon>
        <taxon>Sminthuridae</taxon>
        <taxon>Allacma</taxon>
    </lineage>
</organism>
<feature type="transmembrane region" description="Helical" evidence="1">
    <location>
        <begin position="12"/>
        <end position="38"/>
    </location>
</feature>
<reference evidence="3" key="1">
    <citation type="submission" date="2021-06" db="EMBL/GenBank/DDBJ databases">
        <authorList>
            <person name="Hodson N. C."/>
            <person name="Mongue J. A."/>
            <person name="Jaron S. K."/>
        </authorList>
    </citation>
    <scope>NUCLEOTIDE SEQUENCE</scope>
</reference>
<dbReference type="PANTHER" id="PTHR31650">
    <property type="entry name" value="O-ACYLTRANSFERASE (WSD1-LIKE) FAMILY PROTEIN"/>
    <property type="match status" value="1"/>
</dbReference>
<dbReference type="PANTHER" id="PTHR31650:SF1">
    <property type="entry name" value="WAX ESTER SYNTHASE_DIACYLGLYCEROL ACYLTRANSFERASE 4-RELATED"/>
    <property type="match status" value="1"/>
</dbReference>
<dbReference type="InterPro" id="IPR009721">
    <property type="entry name" value="O-acyltransferase_WSD1_C"/>
</dbReference>